<dbReference type="EMBL" id="OX596100">
    <property type="protein sequence ID" value="CAI9696370.1"/>
    <property type="molecule type" value="Genomic_DNA"/>
</dbReference>
<evidence type="ECO:0000313" key="1">
    <source>
        <dbReference type="EMBL" id="CAI9696370.1"/>
    </source>
</evidence>
<proteinExistence type="predicted"/>
<sequence length="71" mass="7433">MCSPPLSLLPQTAILVPASRNQCHRTQSRSCPGCRELGRRGGELGGPGLLDPCRYPVAMGTRSGSRAAEPG</sequence>
<organism evidence="1 2">
    <name type="scientific">Rangifer tarandus platyrhynchus</name>
    <name type="common">Svalbard reindeer</name>
    <dbReference type="NCBI Taxonomy" id="3082113"/>
    <lineage>
        <taxon>Eukaryota</taxon>
        <taxon>Metazoa</taxon>
        <taxon>Chordata</taxon>
        <taxon>Craniata</taxon>
        <taxon>Vertebrata</taxon>
        <taxon>Euteleostomi</taxon>
        <taxon>Mammalia</taxon>
        <taxon>Eutheria</taxon>
        <taxon>Laurasiatheria</taxon>
        <taxon>Artiodactyla</taxon>
        <taxon>Ruminantia</taxon>
        <taxon>Pecora</taxon>
        <taxon>Cervidae</taxon>
        <taxon>Odocoileinae</taxon>
        <taxon>Rangifer</taxon>
    </lineage>
</organism>
<evidence type="ECO:0000313" key="2">
    <source>
        <dbReference type="Proteomes" id="UP001162501"/>
    </source>
</evidence>
<reference evidence="1" key="1">
    <citation type="submission" date="2023-05" db="EMBL/GenBank/DDBJ databases">
        <authorList>
            <consortium name="ELIXIR-Norway"/>
        </authorList>
    </citation>
    <scope>NUCLEOTIDE SEQUENCE</scope>
</reference>
<dbReference type="Proteomes" id="UP001162501">
    <property type="component" value="Chromosome 16"/>
</dbReference>
<accession>A0ACB0E6T7</accession>
<name>A0ACB0E6T7_RANTA</name>
<protein>
    <submittedName>
        <fullName evidence="1">Uncharacterized protein</fullName>
    </submittedName>
</protein>
<gene>
    <name evidence="1" type="ORF">MRATA1EN3_LOCUS7583</name>
</gene>